<dbReference type="SUPFAM" id="SSF55785">
    <property type="entry name" value="PYP-like sensor domain (PAS domain)"/>
    <property type="match status" value="1"/>
</dbReference>
<dbReference type="Gene3D" id="3.30.450.20">
    <property type="entry name" value="PAS domain"/>
    <property type="match status" value="1"/>
</dbReference>
<dbReference type="Gene3D" id="1.10.287.130">
    <property type="match status" value="1"/>
</dbReference>
<dbReference type="SMART" id="SM00387">
    <property type="entry name" value="HATPase_c"/>
    <property type="match status" value="1"/>
</dbReference>
<reference evidence="9 10" key="1">
    <citation type="journal article" date="2010" name="Stand. Genomic Sci.">
        <title>Complete genome sequence of Cellulophaga algicola type strain (IC166).</title>
        <authorList>
            <person name="Abt B."/>
            <person name="Lu M."/>
            <person name="Misra M."/>
            <person name="Han C."/>
            <person name="Nolan M."/>
            <person name="Lucas S."/>
            <person name="Hammon N."/>
            <person name="Deshpande S."/>
            <person name="Cheng J.F."/>
            <person name="Tapia R."/>
            <person name="Goodwin L."/>
            <person name="Pitluck S."/>
            <person name="Liolios K."/>
            <person name="Pagani I."/>
            <person name="Ivanova N."/>
            <person name="Mavromatis K."/>
            <person name="Ovchinikova G."/>
            <person name="Pati A."/>
            <person name="Chen A."/>
            <person name="Palaniappan K."/>
            <person name="Land M."/>
            <person name="Hauser L."/>
            <person name="Chang Y.J."/>
            <person name="Jeffries C.D."/>
            <person name="Detter J.C."/>
            <person name="Brambilla E."/>
            <person name="Rohde M."/>
            <person name="Tindall B.J."/>
            <person name="Goker M."/>
            <person name="Woyke T."/>
            <person name="Bristow J."/>
            <person name="Eisen J.A."/>
            <person name="Markowitz V."/>
            <person name="Hugenholtz P."/>
            <person name="Kyrpides N.C."/>
            <person name="Klenk H.P."/>
            <person name="Lapidus A."/>
        </authorList>
    </citation>
    <scope>NUCLEOTIDE SEQUENCE [LARGE SCALE GENOMIC DNA]</scope>
    <source>
        <strain evidence="10">DSM 14237 / IC166 / ACAM 630</strain>
    </source>
</reference>
<dbReference type="KEGG" id="cao:Celal_0527"/>
<evidence type="ECO:0000256" key="6">
    <source>
        <dbReference type="SAM" id="Coils"/>
    </source>
</evidence>
<dbReference type="PANTHER" id="PTHR43047:SF72">
    <property type="entry name" value="OSMOSENSING HISTIDINE PROTEIN KINASE SLN1"/>
    <property type="match status" value="1"/>
</dbReference>
<dbReference type="InterPro" id="IPR000014">
    <property type="entry name" value="PAS"/>
</dbReference>
<dbReference type="InterPro" id="IPR003661">
    <property type="entry name" value="HisK_dim/P_dom"/>
</dbReference>
<dbReference type="Pfam" id="PF02518">
    <property type="entry name" value="HATPase_c"/>
    <property type="match status" value="1"/>
</dbReference>
<dbReference type="HOGENOM" id="CLU_000445_89_2_10"/>
<dbReference type="PRINTS" id="PR00344">
    <property type="entry name" value="BCTRLSENSOR"/>
</dbReference>
<dbReference type="PANTHER" id="PTHR43047">
    <property type="entry name" value="TWO-COMPONENT HISTIDINE PROTEIN KINASE"/>
    <property type="match status" value="1"/>
</dbReference>
<feature type="coiled-coil region" evidence="6">
    <location>
        <begin position="252"/>
        <end position="279"/>
    </location>
</feature>
<dbReference type="Pfam" id="PF00989">
    <property type="entry name" value="PAS"/>
    <property type="match status" value="1"/>
</dbReference>
<evidence type="ECO:0000313" key="10">
    <source>
        <dbReference type="Proteomes" id="UP000008634"/>
    </source>
</evidence>
<dbReference type="InterPro" id="IPR036890">
    <property type="entry name" value="HATPase_C_sf"/>
</dbReference>
<evidence type="ECO:0000259" key="8">
    <source>
        <dbReference type="PROSITE" id="PS50112"/>
    </source>
</evidence>
<name>E6XBN1_CELAD</name>
<evidence type="ECO:0000313" key="9">
    <source>
        <dbReference type="EMBL" id="ADV47866.1"/>
    </source>
</evidence>
<dbReference type="AlphaFoldDB" id="E6XBN1"/>
<dbReference type="STRING" id="688270.Celal_0527"/>
<dbReference type="Gene3D" id="3.30.565.10">
    <property type="entry name" value="Histidine kinase-like ATPase, C-terminal domain"/>
    <property type="match status" value="1"/>
</dbReference>
<protein>
    <recommendedName>
        <fullName evidence="2">histidine kinase</fullName>
        <ecNumber evidence="2">2.7.13.3</ecNumber>
    </recommendedName>
</protein>
<evidence type="ECO:0000256" key="2">
    <source>
        <dbReference type="ARBA" id="ARBA00012438"/>
    </source>
</evidence>
<keyword evidence="6" id="KW-0175">Coiled coil</keyword>
<dbReference type="SUPFAM" id="SSF55874">
    <property type="entry name" value="ATPase domain of HSP90 chaperone/DNA topoisomerase II/histidine kinase"/>
    <property type="match status" value="1"/>
</dbReference>
<keyword evidence="10" id="KW-1185">Reference proteome</keyword>
<dbReference type="GO" id="GO:0009927">
    <property type="term" value="F:histidine phosphotransfer kinase activity"/>
    <property type="evidence" value="ECO:0007669"/>
    <property type="project" value="TreeGrafter"/>
</dbReference>
<evidence type="ECO:0000256" key="4">
    <source>
        <dbReference type="ARBA" id="ARBA00022679"/>
    </source>
</evidence>
<evidence type="ECO:0000256" key="5">
    <source>
        <dbReference type="ARBA" id="ARBA00022777"/>
    </source>
</evidence>
<accession>E6XBN1</accession>
<keyword evidence="5 9" id="KW-0418">Kinase</keyword>
<dbReference type="InterPro" id="IPR005467">
    <property type="entry name" value="His_kinase_dom"/>
</dbReference>
<dbReference type="Pfam" id="PF00512">
    <property type="entry name" value="HisKA"/>
    <property type="match status" value="1"/>
</dbReference>
<dbReference type="SMART" id="SM00091">
    <property type="entry name" value="PAS"/>
    <property type="match status" value="1"/>
</dbReference>
<dbReference type="Proteomes" id="UP000008634">
    <property type="component" value="Chromosome"/>
</dbReference>
<comment type="catalytic activity">
    <reaction evidence="1">
        <text>ATP + protein L-histidine = ADP + protein N-phospho-L-histidine.</text>
        <dbReference type="EC" id="2.7.13.3"/>
    </reaction>
</comment>
<dbReference type="EMBL" id="CP002453">
    <property type="protein sequence ID" value="ADV47866.1"/>
    <property type="molecule type" value="Genomic_DNA"/>
</dbReference>
<dbReference type="SUPFAM" id="SSF47384">
    <property type="entry name" value="Homodimeric domain of signal transducing histidine kinase"/>
    <property type="match status" value="1"/>
</dbReference>
<dbReference type="FunFam" id="3.30.565.10:FF:000006">
    <property type="entry name" value="Sensor histidine kinase WalK"/>
    <property type="match status" value="1"/>
</dbReference>
<keyword evidence="4" id="KW-0808">Transferase</keyword>
<dbReference type="InterPro" id="IPR013767">
    <property type="entry name" value="PAS_fold"/>
</dbReference>
<evidence type="ECO:0000256" key="1">
    <source>
        <dbReference type="ARBA" id="ARBA00000085"/>
    </source>
</evidence>
<dbReference type="InterPro" id="IPR004358">
    <property type="entry name" value="Sig_transdc_His_kin-like_C"/>
</dbReference>
<evidence type="ECO:0000256" key="3">
    <source>
        <dbReference type="ARBA" id="ARBA00022553"/>
    </source>
</evidence>
<proteinExistence type="predicted"/>
<dbReference type="PROSITE" id="PS50109">
    <property type="entry name" value="HIS_KIN"/>
    <property type="match status" value="1"/>
</dbReference>
<gene>
    <name evidence="9" type="ordered locus">Celal_0527</name>
</gene>
<dbReference type="EC" id="2.7.13.3" evidence="2"/>
<dbReference type="SMART" id="SM00388">
    <property type="entry name" value="HisKA"/>
    <property type="match status" value="1"/>
</dbReference>
<feature type="domain" description="Histidine kinase" evidence="7">
    <location>
        <begin position="194"/>
        <end position="411"/>
    </location>
</feature>
<dbReference type="PROSITE" id="PS50112">
    <property type="entry name" value="PAS"/>
    <property type="match status" value="1"/>
</dbReference>
<dbReference type="GO" id="GO:0006355">
    <property type="term" value="P:regulation of DNA-templated transcription"/>
    <property type="evidence" value="ECO:0007669"/>
    <property type="project" value="InterPro"/>
</dbReference>
<dbReference type="CDD" id="cd00082">
    <property type="entry name" value="HisKA"/>
    <property type="match status" value="1"/>
</dbReference>
<sequence>MEVNHHNTSVQDLYQEIEQLKEQNKKLLLFHSSKQEIQKSYDELLLKLNTDSEVYTHTILDNMGDSVFVKDNHSRLLLVNNAFCEMFEMSQDNIIGKTLAEDVSETERDKFLEVDKQVLLDGVENISEETITLKSGGHRMISTRKTRFINTSGKKFIIGAIRDITINKKAERALFESESQLRELNITKDKLFAIIAHDLRSPFNNILTLSGLIEDAIKENDISLLGEYVSLIKTTSKATLTLLENLLTWSNAQRDQDNLQKEKLNIQDLIEEVQEFIQHLAKTKNIAIKEPNLECIKIYSDAKMLKTILRNLLSNAVKFTKSGGDIGISVIKRSDNLEFVVSDSGIGMSAKVCEQLFEAGTTISSRGTANEIGSGFGLVLCKEFVEKLGGKIWVESEIGKGSDFKFTLPVC</sequence>
<keyword evidence="3" id="KW-0597">Phosphoprotein</keyword>
<dbReference type="RefSeq" id="WP_013549361.1">
    <property type="nucleotide sequence ID" value="NC_014934.1"/>
</dbReference>
<dbReference type="InterPro" id="IPR003594">
    <property type="entry name" value="HATPase_dom"/>
</dbReference>
<evidence type="ECO:0000259" key="7">
    <source>
        <dbReference type="PROSITE" id="PS50109"/>
    </source>
</evidence>
<dbReference type="GO" id="GO:0000155">
    <property type="term" value="F:phosphorelay sensor kinase activity"/>
    <property type="evidence" value="ECO:0007669"/>
    <property type="project" value="InterPro"/>
</dbReference>
<dbReference type="eggNOG" id="COG2205">
    <property type="taxonomic scope" value="Bacteria"/>
</dbReference>
<feature type="coiled-coil region" evidence="6">
    <location>
        <begin position="3"/>
        <end position="30"/>
    </location>
</feature>
<dbReference type="GO" id="GO:0005886">
    <property type="term" value="C:plasma membrane"/>
    <property type="evidence" value="ECO:0007669"/>
    <property type="project" value="TreeGrafter"/>
</dbReference>
<organism evidence="9 10">
    <name type="scientific">Cellulophaga algicola (strain DSM 14237 / IC166 / ACAM 630)</name>
    <dbReference type="NCBI Taxonomy" id="688270"/>
    <lineage>
        <taxon>Bacteria</taxon>
        <taxon>Pseudomonadati</taxon>
        <taxon>Bacteroidota</taxon>
        <taxon>Flavobacteriia</taxon>
        <taxon>Flavobacteriales</taxon>
        <taxon>Flavobacteriaceae</taxon>
        <taxon>Cellulophaga</taxon>
    </lineage>
</organism>
<dbReference type="NCBIfam" id="TIGR00229">
    <property type="entry name" value="sensory_box"/>
    <property type="match status" value="1"/>
</dbReference>
<dbReference type="CDD" id="cd00130">
    <property type="entry name" value="PAS"/>
    <property type="match status" value="1"/>
</dbReference>
<feature type="domain" description="PAS" evidence="8">
    <location>
        <begin position="52"/>
        <end position="122"/>
    </location>
</feature>
<dbReference type="InterPro" id="IPR036097">
    <property type="entry name" value="HisK_dim/P_sf"/>
</dbReference>
<dbReference type="OrthoDB" id="9781208at2"/>
<dbReference type="InterPro" id="IPR035965">
    <property type="entry name" value="PAS-like_dom_sf"/>
</dbReference>